<dbReference type="EMBL" id="SORF01000005">
    <property type="protein sequence ID" value="TDY47942.1"/>
    <property type="molecule type" value="Genomic_DNA"/>
</dbReference>
<accession>A0A4R8LNT9</accession>
<keyword evidence="3" id="KW-1185">Reference proteome</keyword>
<comment type="caution">
    <text evidence="2">The sequence shown here is derived from an EMBL/GenBank/DDBJ whole genome shotgun (WGS) entry which is preliminary data.</text>
</comment>
<feature type="region of interest" description="Disordered" evidence="1">
    <location>
        <begin position="130"/>
        <end position="190"/>
    </location>
</feature>
<sequence length="190" mass="21443">MLNIGMLFRWGSVIMNMVQDPNIHLLARGAWTGIRKLRGSVDPAVPPRAMSGTPNTSGTQGLPYGLGNPPISDRMSNWGSSGGAIIGPKSPIETRPNEADIGRMLQDPRVQRFLRENPQMRRVIEETYKRPKKGQREGKLMPKLFSKPRRAESPDERLDGQFPFPWMQHTPTLPGNRRRQADSPLRGRRL</sequence>
<proteinExistence type="predicted"/>
<protein>
    <submittedName>
        <fullName evidence="2">Uncharacterized protein</fullName>
    </submittedName>
</protein>
<evidence type="ECO:0000313" key="3">
    <source>
        <dbReference type="Proteomes" id="UP000294581"/>
    </source>
</evidence>
<gene>
    <name evidence="2" type="ORF">C7445_105121</name>
</gene>
<evidence type="ECO:0000313" key="2">
    <source>
        <dbReference type="EMBL" id="TDY47942.1"/>
    </source>
</evidence>
<evidence type="ECO:0000256" key="1">
    <source>
        <dbReference type="SAM" id="MobiDB-lite"/>
    </source>
</evidence>
<name>A0A4R8LNT9_9BACL</name>
<dbReference type="Proteomes" id="UP000294581">
    <property type="component" value="Unassembled WGS sequence"/>
</dbReference>
<reference evidence="2 3" key="1">
    <citation type="submission" date="2019-03" db="EMBL/GenBank/DDBJ databases">
        <title>Genomic Encyclopedia of Type Strains, Phase IV (KMG-IV): sequencing the most valuable type-strain genomes for metagenomic binning, comparative biology and taxonomic classification.</title>
        <authorList>
            <person name="Goeker M."/>
        </authorList>
    </citation>
    <scope>NUCLEOTIDE SEQUENCE [LARGE SCALE GENOMIC DNA]</scope>
    <source>
        <strain evidence="2 3">DSM 17974</strain>
    </source>
</reference>
<feature type="compositionally biased region" description="Basic and acidic residues" evidence="1">
    <location>
        <begin position="149"/>
        <end position="159"/>
    </location>
</feature>
<organism evidence="2 3">
    <name type="scientific">Alicyclobacillus sacchari</name>
    <dbReference type="NCBI Taxonomy" id="392010"/>
    <lineage>
        <taxon>Bacteria</taxon>
        <taxon>Bacillati</taxon>
        <taxon>Bacillota</taxon>
        <taxon>Bacilli</taxon>
        <taxon>Bacillales</taxon>
        <taxon>Alicyclobacillaceae</taxon>
        <taxon>Alicyclobacillus</taxon>
    </lineage>
</organism>
<feature type="region of interest" description="Disordered" evidence="1">
    <location>
        <begin position="43"/>
        <end position="62"/>
    </location>
</feature>
<feature type="compositionally biased region" description="Basic and acidic residues" evidence="1">
    <location>
        <begin position="130"/>
        <end position="140"/>
    </location>
</feature>
<dbReference type="AlphaFoldDB" id="A0A4R8LNT9"/>